<feature type="transmembrane region" description="Helical" evidence="1">
    <location>
        <begin position="39"/>
        <end position="59"/>
    </location>
</feature>
<organism evidence="2 3">
    <name type="scientific">Mycobacterium talmoniae</name>
    <dbReference type="NCBI Taxonomy" id="1858794"/>
    <lineage>
        <taxon>Bacteria</taxon>
        <taxon>Bacillati</taxon>
        <taxon>Actinomycetota</taxon>
        <taxon>Actinomycetes</taxon>
        <taxon>Mycobacteriales</taxon>
        <taxon>Mycobacteriaceae</taxon>
        <taxon>Mycobacterium</taxon>
    </lineage>
</organism>
<comment type="caution">
    <text evidence="2">The sequence shown here is derived from an EMBL/GenBank/DDBJ whole genome shotgun (WGS) entry which is preliminary data.</text>
</comment>
<keyword evidence="1" id="KW-0812">Transmembrane</keyword>
<accession>A0A2S8BD33</accession>
<proteinExistence type="predicted"/>
<feature type="transmembrane region" description="Helical" evidence="1">
    <location>
        <begin position="65"/>
        <end position="87"/>
    </location>
</feature>
<protein>
    <submittedName>
        <fullName evidence="2">Uncharacterized protein</fullName>
    </submittedName>
</protein>
<feature type="transmembrane region" description="Helical" evidence="1">
    <location>
        <begin position="94"/>
        <end position="115"/>
    </location>
</feature>
<evidence type="ECO:0000313" key="3">
    <source>
        <dbReference type="Proteomes" id="UP000238296"/>
    </source>
</evidence>
<keyword evidence="1" id="KW-1133">Transmembrane helix</keyword>
<feature type="transmembrane region" description="Helical" evidence="1">
    <location>
        <begin position="127"/>
        <end position="150"/>
    </location>
</feature>
<dbReference type="EMBL" id="PPEA01000765">
    <property type="protein sequence ID" value="PQM44570.1"/>
    <property type="molecule type" value="Genomic_DNA"/>
</dbReference>
<name>A0A2S8BD33_9MYCO</name>
<keyword evidence="1" id="KW-0472">Membrane</keyword>
<evidence type="ECO:0000256" key="1">
    <source>
        <dbReference type="SAM" id="Phobius"/>
    </source>
</evidence>
<gene>
    <name evidence="2" type="ORF">C1Y40_05271</name>
</gene>
<dbReference type="RefSeq" id="WP_131823571.1">
    <property type="nucleotide sequence ID" value="NZ_MLQM01000050.1"/>
</dbReference>
<sequence>MSQRPVTHPHGNDWAQHPSPPSGGTAITAAVLSLLHSPFGLLLTVAGVGVASASGISLAQQLFAAFLALVSLGFAVGLAVGGIMLLTRRPAGRAVLVASWAVDLLVGIGSIGLTWTVAPRNGDGTWFFWLVTIVCSVVGIMAAITIALTLRPSTKRWCQARQPIAARLGRG</sequence>
<reference evidence="2 3" key="1">
    <citation type="journal article" date="2017" name="Int. J. Syst. Evol. Microbiol.">
        <title>Mycobacterium talmoniae sp. nov., a slowly growing mycobacterium isolated from human respiratory samples.</title>
        <authorList>
            <person name="Davidson R.M."/>
            <person name="DeGroote M.A."/>
            <person name="Marola J.L."/>
            <person name="Buss S."/>
            <person name="Jones V."/>
            <person name="McNeil M.R."/>
            <person name="Freifeld A.G."/>
            <person name="Elaine Epperson L."/>
            <person name="Hasan N.A."/>
            <person name="Jackson M."/>
            <person name="Iwen P.C."/>
            <person name="Salfinger M."/>
            <person name="Strong M."/>
        </authorList>
    </citation>
    <scope>NUCLEOTIDE SEQUENCE [LARGE SCALE GENOMIC DNA]</scope>
    <source>
        <strain evidence="2 3">ATCC BAA-2683</strain>
    </source>
</reference>
<evidence type="ECO:0000313" key="2">
    <source>
        <dbReference type="EMBL" id="PQM44570.1"/>
    </source>
</evidence>
<dbReference type="AlphaFoldDB" id="A0A2S8BD33"/>
<dbReference type="Proteomes" id="UP000238296">
    <property type="component" value="Unassembled WGS sequence"/>
</dbReference>